<sequence>MYHALSPFAMNIWHLKAPRRHKLRALRHGPTCNAPRRARYKRIRFTADEQHTQLRELKQSACLPLVAPAVAVARLPLVGRCNGRCGRRTRTRTSRRDGRTATLCTRPSHLRSGDSGGNSRRRARERETWTPRRSGASARLPRFECRWAPSRADKSARPTRSRMAHESLAAELPRRGRRLAYLRKLSTLPL</sequence>
<organism evidence="2 3">
    <name type="scientific">Caballeronia catudaia</name>
    <dbReference type="NCBI Taxonomy" id="1777136"/>
    <lineage>
        <taxon>Bacteria</taxon>
        <taxon>Pseudomonadati</taxon>
        <taxon>Pseudomonadota</taxon>
        <taxon>Betaproteobacteria</taxon>
        <taxon>Burkholderiales</taxon>
        <taxon>Burkholderiaceae</taxon>
        <taxon>Caballeronia</taxon>
    </lineage>
</organism>
<evidence type="ECO:0000256" key="1">
    <source>
        <dbReference type="SAM" id="MobiDB-lite"/>
    </source>
</evidence>
<accession>A0A158BQ81</accession>
<dbReference type="Proteomes" id="UP000054870">
    <property type="component" value="Unassembled WGS sequence"/>
</dbReference>
<keyword evidence="3" id="KW-1185">Reference proteome</keyword>
<protein>
    <submittedName>
        <fullName evidence="2">Uncharacterized protein</fullName>
    </submittedName>
</protein>
<comment type="caution">
    <text evidence="2">The sequence shown here is derived from an EMBL/GenBank/DDBJ whole genome shotgun (WGS) entry which is preliminary data.</text>
</comment>
<name>A0A158BQ81_9BURK</name>
<evidence type="ECO:0000313" key="2">
    <source>
        <dbReference type="EMBL" id="SAK72203.1"/>
    </source>
</evidence>
<proteinExistence type="predicted"/>
<evidence type="ECO:0000313" key="3">
    <source>
        <dbReference type="Proteomes" id="UP000054870"/>
    </source>
</evidence>
<feature type="region of interest" description="Disordered" evidence="1">
    <location>
        <begin position="105"/>
        <end position="137"/>
    </location>
</feature>
<reference evidence="2" key="1">
    <citation type="submission" date="2016-01" db="EMBL/GenBank/DDBJ databases">
        <authorList>
            <person name="Peeters C."/>
        </authorList>
    </citation>
    <scope>NUCLEOTIDE SEQUENCE [LARGE SCALE GENOMIC DNA]</scope>
    <source>
        <strain evidence="2">LMG 29318</strain>
    </source>
</reference>
<dbReference type="EMBL" id="FCOF02000017">
    <property type="protein sequence ID" value="SAK72203.1"/>
    <property type="molecule type" value="Genomic_DNA"/>
</dbReference>
<dbReference type="AlphaFoldDB" id="A0A158BQ81"/>
<gene>
    <name evidence="2" type="ORF">AWB75_03848</name>
</gene>